<evidence type="ECO:0000259" key="1">
    <source>
        <dbReference type="Pfam" id="PF17989"/>
    </source>
</evidence>
<dbReference type="InterPro" id="IPR056367">
    <property type="entry name" value="ASKHA_NBD_ParM_R1-like"/>
</dbReference>
<sequence length="341" mass="37465">MTSRKQWVVAGVDDGFDETKIVLGDGTSFRMPSRARAGELNRIDISGTAQKTVFLYQTRDGKYTVGRDIDRADSTASDDYPLSAMNRAVVTHALREAGVEAGAELFLCSGLPVKKFYRKGTLNTPFIKQKKQNLLENDVVAEDGTALARIARHEVVSEGIAAWMDFVMQRNASGKLEVNEELVAQRIGIVDIGGRTTDIAVIRDWQLDTERSSTVEVGMIAVREALREAISEEYDVEVNDQELARALTDGRIRMWGKDQDVSAIAAGAIKVAVNRIRSETMRRLGRAADLEQVIFVGGTVVAIQRHLEGWFPNQVIGTDPSFANARGMAKYAEFILAAQGA</sequence>
<proteinExistence type="predicted"/>
<keyword evidence="4" id="KW-1185">Reference proteome</keyword>
<evidence type="ECO:0000259" key="2">
    <source>
        <dbReference type="Pfam" id="PF21522"/>
    </source>
</evidence>
<comment type="caution">
    <text evidence="3">The sequence shown here is derived from an EMBL/GenBank/DDBJ whole genome shotgun (WGS) entry which is preliminary data.</text>
</comment>
<gene>
    <name evidence="3" type="ORF">J2T57_001267</name>
</gene>
<dbReference type="AlphaFoldDB" id="A0AAE3KAE1"/>
<dbReference type="Proteomes" id="UP001205843">
    <property type="component" value="Unassembled WGS sequence"/>
</dbReference>
<dbReference type="EMBL" id="JALJXV010000003">
    <property type="protein sequence ID" value="MCP1674165.1"/>
    <property type="molecule type" value="Genomic_DNA"/>
</dbReference>
<evidence type="ECO:0000313" key="4">
    <source>
        <dbReference type="Proteomes" id="UP001205843"/>
    </source>
</evidence>
<dbReference type="InterPro" id="IPR049067">
    <property type="entry name" value="MreB-like_C"/>
</dbReference>
<dbReference type="Gene3D" id="3.30.420.40">
    <property type="match status" value="2"/>
</dbReference>
<evidence type="ECO:0000313" key="3">
    <source>
        <dbReference type="EMBL" id="MCP1674165.1"/>
    </source>
</evidence>
<name>A0AAE3KAE1_9GAMM</name>
<dbReference type="InterPro" id="IPR043129">
    <property type="entry name" value="ATPase_NBD"/>
</dbReference>
<protein>
    <submittedName>
        <fullName evidence="3">Plasmid segregation protein ParM</fullName>
    </submittedName>
</protein>
<dbReference type="RefSeq" id="WP_253475898.1">
    <property type="nucleotide sequence ID" value="NZ_JALJXV010000003.1"/>
</dbReference>
<dbReference type="Pfam" id="PF17989">
    <property type="entry name" value="ALP_N"/>
    <property type="match status" value="1"/>
</dbReference>
<accession>A0AAE3KAE1</accession>
<reference evidence="3" key="1">
    <citation type="submission" date="2022-03" db="EMBL/GenBank/DDBJ databases">
        <title>Genomic Encyclopedia of Type Strains, Phase III (KMG-III): the genomes of soil and plant-associated and newly described type strains.</title>
        <authorList>
            <person name="Whitman W."/>
        </authorList>
    </citation>
    <scope>NUCLEOTIDE SEQUENCE</scope>
    <source>
        <strain evidence="3">ANL 6-2</strain>
    </source>
</reference>
<feature type="domain" description="Actin-like protein N-terminal" evidence="1">
    <location>
        <begin position="11"/>
        <end position="119"/>
    </location>
</feature>
<organism evidence="3 4">
    <name type="scientific">Natronocella acetinitrilica</name>
    <dbReference type="NCBI Taxonomy" id="414046"/>
    <lineage>
        <taxon>Bacteria</taxon>
        <taxon>Pseudomonadati</taxon>
        <taxon>Pseudomonadota</taxon>
        <taxon>Gammaproteobacteria</taxon>
        <taxon>Chromatiales</taxon>
        <taxon>Ectothiorhodospiraceae</taxon>
        <taxon>Natronocella</taxon>
    </lineage>
</organism>
<dbReference type="SUPFAM" id="SSF53067">
    <property type="entry name" value="Actin-like ATPase domain"/>
    <property type="match status" value="2"/>
</dbReference>
<dbReference type="CDD" id="cd24022">
    <property type="entry name" value="ASKHA_NBD_ParM_R1-like"/>
    <property type="match status" value="1"/>
</dbReference>
<dbReference type="InterPro" id="IPR040607">
    <property type="entry name" value="ALP_N"/>
</dbReference>
<feature type="domain" description="Actin homologue MreB-like C-terminal" evidence="2">
    <location>
        <begin position="189"/>
        <end position="308"/>
    </location>
</feature>
<dbReference type="Pfam" id="PF21522">
    <property type="entry name" value="MreB-like_C"/>
    <property type="match status" value="1"/>
</dbReference>